<name>A0AAD7TUT8_9APHY</name>
<feature type="region of interest" description="Disordered" evidence="1">
    <location>
        <begin position="1"/>
        <end position="40"/>
    </location>
</feature>
<dbReference type="AlphaFoldDB" id="A0AAD7TUT8"/>
<proteinExistence type="predicted"/>
<evidence type="ECO:0000313" key="3">
    <source>
        <dbReference type="Proteomes" id="UP001215151"/>
    </source>
</evidence>
<evidence type="ECO:0000256" key="1">
    <source>
        <dbReference type="SAM" id="MobiDB-lite"/>
    </source>
</evidence>
<sequence length="127" mass="13179">MDAPKPAMTTSTQPQAVQMSAMNPPARQNTQQTEECQHKRGLAARLRGGGAGRVSFAAFLLPFFASANTVVARTASSAPSSVSYASSAAKTAASASRTLSAAPLMNTMTYRTWSGSGKRSGVDCAVY</sequence>
<dbReference type="Proteomes" id="UP001215151">
    <property type="component" value="Unassembled WGS sequence"/>
</dbReference>
<feature type="compositionally biased region" description="Polar residues" evidence="1">
    <location>
        <begin position="8"/>
        <end position="34"/>
    </location>
</feature>
<reference evidence="2" key="1">
    <citation type="submission" date="2022-11" db="EMBL/GenBank/DDBJ databases">
        <title>Genome Sequence of Cubamyces cubensis.</title>
        <authorList>
            <person name="Buettner E."/>
        </authorList>
    </citation>
    <scope>NUCLEOTIDE SEQUENCE</scope>
    <source>
        <strain evidence="2">MPL-01</strain>
    </source>
</reference>
<comment type="caution">
    <text evidence="2">The sequence shown here is derived from an EMBL/GenBank/DDBJ whole genome shotgun (WGS) entry which is preliminary data.</text>
</comment>
<accession>A0AAD7TUT8</accession>
<evidence type="ECO:0000313" key="2">
    <source>
        <dbReference type="EMBL" id="KAJ8481010.1"/>
    </source>
</evidence>
<protein>
    <submittedName>
        <fullName evidence="2">Uncharacterized protein</fullName>
    </submittedName>
</protein>
<organism evidence="2 3">
    <name type="scientific">Trametes cubensis</name>
    <dbReference type="NCBI Taxonomy" id="1111947"/>
    <lineage>
        <taxon>Eukaryota</taxon>
        <taxon>Fungi</taxon>
        <taxon>Dikarya</taxon>
        <taxon>Basidiomycota</taxon>
        <taxon>Agaricomycotina</taxon>
        <taxon>Agaricomycetes</taxon>
        <taxon>Polyporales</taxon>
        <taxon>Polyporaceae</taxon>
        <taxon>Trametes</taxon>
    </lineage>
</organism>
<dbReference type="EMBL" id="JAPEVG010000148">
    <property type="protein sequence ID" value="KAJ8481010.1"/>
    <property type="molecule type" value="Genomic_DNA"/>
</dbReference>
<keyword evidence="3" id="KW-1185">Reference proteome</keyword>
<gene>
    <name evidence="2" type="ORF">ONZ51_g6296</name>
</gene>